<dbReference type="Proteomes" id="UP000028824">
    <property type="component" value="Unassembled WGS sequence"/>
</dbReference>
<dbReference type="EMBL" id="JFZB01000032">
    <property type="protein sequence ID" value="KFI24898.1"/>
    <property type="molecule type" value="Genomic_DNA"/>
</dbReference>
<dbReference type="RefSeq" id="WP_036639137.1">
    <property type="nucleotide sequence ID" value="NZ_JFZB01000032.1"/>
</dbReference>
<evidence type="ECO:0000313" key="2">
    <source>
        <dbReference type="EMBL" id="KFI24898.1"/>
    </source>
</evidence>
<comment type="caution">
    <text evidence="2">The sequence shown here is derived from an EMBL/GenBank/DDBJ whole genome shotgun (WGS) entry which is preliminary data.</text>
</comment>
<organism evidence="2 3">
    <name type="scientific">Paenirhodobacter enshiensis</name>
    <dbReference type="NCBI Taxonomy" id="1105367"/>
    <lineage>
        <taxon>Bacteria</taxon>
        <taxon>Pseudomonadati</taxon>
        <taxon>Pseudomonadota</taxon>
        <taxon>Alphaproteobacteria</taxon>
        <taxon>Rhodobacterales</taxon>
        <taxon>Rhodobacter group</taxon>
        <taxon>Paenirhodobacter</taxon>
    </lineage>
</organism>
<dbReference type="Gene3D" id="1.10.8.1050">
    <property type="entry name" value="Antitoxin VbhA-like"/>
    <property type="match status" value="1"/>
</dbReference>
<feature type="domain" description="Antitoxin VbhA" evidence="1">
    <location>
        <begin position="18"/>
        <end position="64"/>
    </location>
</feature>
<name>A0A086XS98_9RHOB</name>
<dbReference type="Pfam" id="PF18495">
    <property type="entry name" value="VbhA"/>
    <property type="match status" value="1"/>
</dbReference>
<gene>
    <name evidence="2" type="ORF">CG50_07475</name>
</gene>
<dbReference type="InterPro" id="IPR043038">
    <property type="entry name" value="VbhA_sf"/>
</dbReference>
<dbReference type="InterPro" id="IPR033788">
    <property type="entry name" value="VbhA-like"/>
</dbReference>
<sequence length="72" mass="7654">MTVAKTPLAKPGSTMPNRTRIVASAMASMQIEGLDLDARSVSDFAALQAGALSSTELRKRLLKRYSKQASAS</sequence>
<dbReference type="AlphaFoldDB" id="A0A086XS98"/>
<dbReference type="CDD" id="cd11586">
    <property type="entry name" value="VbhA_like"/>
    <property type="match status" value="1"/>
</dbReference>
<accession>A0A086XS98</accession>
<proteinExistence type="predicted"/>
<reference evidence="2 3" key="1">
    <citation type="submission" date="2014-03" db="EMBL/GenBank/DDBJ databases">
        <title>Genome of Paenirhodobacter enshiensis DW2-9.</title>
        <authorList>
            <person name="Wang D."/>
            <person name="Wang G."/>
        </authorList>
    </citation>
    <scope>NUCLEOTIDE SEQUENCE [LARGE SCALE GENOMIC DNA]</scope>
    <source>
        <strain evidence="2 3">DW2-9</strain>
    </source>
</reference>
<evidence type="ECO:0000259" key="1">
    <source>
        <dbReference type="Pfam" id="PF18495"/>
    </source>
</evidence>
<keyword evidence="3" id="KW-1185">Reference proteome</keyword>
<evidence type="ECO:0000313" key="3">
    <source>
        <dbReference type="Proteomes" id="UP000028824"/>
    </source>
</evidence>
<dbReference type="InterPro" id="IPR041535">
    <property type="entry name" value="VbhA"/>
</dbReference>
<protein>
    <recommendedName>
        <fullName evidence="1">Antitoxin VbhA domain-containing protein</fullName>
    </recommendedName>
</protein>